<dbReference type="Proteomes" id="UP001140087">
    <property type="component" value="Unassembled WGS sequence"/>
</dbReference>
<keyword evidence="2" id="KW-1185">Reference proteome</keyword>
<sequence>MSLTTGRYHGGDAGAADIRDESPGPLAALFAFTREDVAELIKRTRVVSDAASSRSQEVIMDAIDTWFDGYDFGFPAKRYNPWSVLNFLEELALGSTIEDAAAPYWVSTGRMYSIAQLPQCRREDILQLAQRLLRDCRTGAESSSIRVVSQPGKAKCVLPPGDFTKVSIGRSTYPSGRTDLRSTDEVVTLLLHLGYLTMSPGNGVRIPNGEVRSVWNRGYNDIMSDD</sequence>
<organism evidence="1 2">
    <name type="scientific">Coemansia helicoidea</name>
    <dbReference type="NCBI Taxonomy" id="1286919"/>
    <lineage>
        <taxon>Eukaryota</taxon>
        <taxon>Fungi</taxon>
        <taxon>Fungi incertae sedis</taxon>
        <taxon>Zoopagomycota</taxon>
        <taxon>Kickxellomycotina</taxon>
        <taxon>Kickxellomycetes</taxon>
        <taxon>Kickxellales</taxon>
        <taxon>Kickxellaceae</taxon>
        <taxon>Coemansia</taxon>
    </lineage>
</organism>
<comment type="caution">
    <text evidence="1">The sequence shown here is derived from an EMBL/GenBank/DDBJ whole genome shotgun (WGS) entry which is preliminary data.</text>
</comment>
<gene>
    <name evidence="1" type="ORF">H4R21_001179</name>
</gene>
<evidence type="ECO:0000313" key="1">
    <source>
        <dbReference type="EMBL" id="KAJ2805663.1"/>
    </source>
</evidence>
<proteinExistence type="predicted"/>
<protein>
    <submittedName>
        <fullName evidence="1">Uncharacterized protein</fullName>
    </submittedName>
</protein>
<evidence type="ECO:0000313" key="2">
    <source>
        <dbReference type="Proteomes" id="UP001140087"/>
    </source>
</evidence>
<dbReference type="EMBL" id="JANBUN010000223">
    <property type="protein sequence ID" value="KAJ2805663.1"/>
    <property type="molecule type" value="Genomic_DNA"/>
</dbReference>
<accession>A0ACC1LDW2</accession>
<reference evidence="1" key="1">
    <citation type="submission" date="2022-07" db="EMBL/GenBank/DDBJ databases">
        <title>Phylogenomic reconstructions and comparative analyses of Kickxellomycotina fungi.</title>
        <authorList>
            <person name="Reynolds N.K."/>
            <person name="Stajich J.E."/>
            <person name="Barry K."/>
            <person name="Grigoriev I.V."/>
            <person name="Crous P."/>
            <person name="Smith M.E."/>
        </authorList>
    </citation>
    <scope>NUCLEOTIDE SEQUENCE</scope>
    <source>
        <strain evidence="1">BCRC 34780</strain>
    </source>
</reference>
<name>A0ACC1LDW2_9FUNG</name>